<gene>
    <name evidence="1" type="ORF">QWJ08_02845</name>
</gene>
<protein>
    <submittedName>
        <fullName evidence="1">DUF3293 domain-containing protein</fullName>
    </submittedName>
</protein>
<evidence type="ECO:0000313" key="2">
    <source>
        <dbReference type="Proteomes" id="UP001169719"/>
    </source>
</evidence>
<accession>A0ABT7XX40</accession>
<dbReference type="InterPro" id="IPR021710">
    <property type="entry name" value="DUF3293"/>
</dbReference>
<proteinExistence type="predicted"/>
<keyword evidence="2" id="KW-1185">Reference proteome</keyword>
<sequence>MERPLLNAYVNVCFKLPNDEQAQLSDQSAVIITAWNPHSLRLPDAENAKRNQLLQKELETRFFCKLLVGNEKDNWFEESYWVFLSLKEGLLLAEKYQQNAIYWVKDQQVNLVYCADKQPIYIGELKDFWP</sequence>
<name>A0ABT7XX40_9VIBR</name>
<comment type="caution">
    <text evidence="1">The sequence shown here is derived from an EMBL/GenBank/DDBJ whole genome shotgun (WGS) entry which is preliminary data.</text>
</comment>
<dbReference type="RefSeq" id="WP_289960595.1">
    <property type="nucleotide sequence ID" value="NZ_JAUEOZ010000001.1"/>
</dbReference>
<organism evidence="1 2">
    <name type="scientific">Vibrio agarivorans</name>
    <dbReference type="NCBI Taxonomy" id="153622"/>
    <lineage>
        <taxon>Bacteria</taxon>
        <taxon>Pseudomonadati</taxon>
        <taxon>Pseudomonadota</taxon>
        <taxon>Gammaproteobacteria</taxon>
        <taxon>Vibrionales</taxon>
        <taxon>Vibrionaceae</taxon>
        <taxon>Vibrio</taxon>
    </lineage>
</organism>
<dbReference type="Pfam" id="PF11697">
    <property type="entry name" value="DUF3293"/>
    <property type="match status" value="1"/>
</dbReference>
<dbReference type="Proteomes" id="UP001169719">
    <property type="component" value="Unassembled WGS sequence"/>
</dbReference>
<reference evidence="1" key="1">
    <citation type="submission" date="2024-05" db="EMBL/GenBank/DDBJ databases">
        <title>Genome Sequences of Four Agar- Degrading Marine Bacteria.</title>
        <authorList>
            <person name="Phillips E.K."/>
            <person name="Shaffer J.C."/>
            <person name="Henson M.W."/>
            <person name="Temperton B."/>
            <person name="Thrash C.J."/>
            <person name="Martin M.O."/>
        </authorList>
    </citation>
    <scope>NUCLEOTIDE SEQUENCE</scope>
    <source>
        <strain evidence="1">EKP203</strain>
    </source>
</reference>
<evidence type="ECO:0000313" key="1">
    <source>
        <dbReference type="EMBL" id="MDN2480333.1"/>
    </source>
</evidence>
<dbReference type="EMBL" id="JAUEOZ010000001">
    <property type="protein sequence ID" value="MDN2480333.1"/>
    <property type="molecule type" value="Genomic_DNA"/>
</dbReference>